<keyword evidence="2" id="KW-1185">Reference proteome</keyword>
<accession>A0A2N5UHZ9</accession>
<protein>
    <submittedName>
        <fullName evidence="1">Uncharacterized protein</fullName>
    </submittedName>
</protein>
<sequence length="83" mass="9074">MPEYFQYACMTESRYDLASASDPSGLAGSMVRAIKRAPSVLPGPKTQDLDRWLLTPDIPNPPGILLLSSREINALMCVLIVPL</sequence>
<comment type="caution">
    <text evidence="1">The sequence shown here is derived from an EMBL/GenBank/DDBJ whole genome shotgun (WGS) entry which is preliminary data.</text>
</comment>
<organism evidence="1 2">
    <name type="scientific">Puccinia coronata f. sp. avenae</name>
    <dbReference type="NCBI Taxonomy" id="200324"/>
    <lineage>
        <taxon>Eukaryota</taxon>
        <taxon>Fungi</taxon>
        <taxon>Dikarya</taxon>
        <taxon>Basidiomycota</taxon>
        <taxon>Pucciniomycotina</taxon>
        <taxon>Pucciniomycetes</taxon>
        <taxon>Pucciniales</taxon>
        <taxon>Pucciniaceae</taxon>
        <taxon>Puccinia</taxon>
    </lineage>
</organism>
<evidence type="ECO:0000313" key="2">
    <source>
        <dbReference type="Proteomes" id="UP000235388"/>
    </source>
</evidence>
<dbReference type="Proteomes" id="UP000235388">
    <property type="component" value="Unassembled WGS sequence"/>
</dbReference>
<reference evidence="1 2" key="1">
    <citation type="submission" date="2017-11" db="EMBL/GenBank/DDBJ databases">
        <title>De novo assembly and phasing of dikaryotic genomes from two isolates of Puccinia coronata f. sp. avenae, the causal agent of oat crown rust.</title>
        <authorList>
            <person name="Miller M.E."/>
            <person name="Zhang Y."/>
            <person name="Omidvar V."/>
            <person name="Sperschneider J."/>
            <person name="Schwessinger B."/>
            <person name="Raley C."/>
            <person name="Palmer J.M."/>
            <person name="Garnica D."/>
            <person name="Upadhyaya N."/>
            <person name="Rathjen J."/>
            <person name="Taylor J.M."/>
            <person name="Park R.F."/>
            <person name="Dodds P.N."/>
            <person name="Hirsch C.D."/>
            <person name="Kianian S.F."/>
            <person name="Figueroa M."/>
        </authorList>
    </citation>
    <scope>NUCLEOTIDE SEQUENCE [LARGE SCALE GENOMIC DNA]</scope>
    <source>
        <strain evidence="1">12NC29</strain>
    </source>
</reference>
<name>A0A2N5UHZ9_9BASI</name>
<dbReference type="EMBL" id="PGCJ01000223">
    <property type="protein sequence ID" value="PLW37370.1"/>
    <property type="molecule type" value="Genomic_DNA"/>
</dbReference>
<evidence type="ECO:0000313" key="1">
    <source>
        <dbReference type="EMBL" id="PLW37370.1"/>
    </source>
</evidence>
<proteinExistence type="predicted"/>
<gene>
    <name evidence="1" type="ORF">PCANC_19640</name>
</gene>
<dbReference type="AlphaFoldDB" id="A0A2N5UHZ9"/>